<dbReference type="EMBL" id="QBML01000060">
    <property type="protein sequence ID" value="PZO35422.1"/>
    <property type="molecule type" value="Genomic_DNA"/>
</dbReference>
<organism evidence="4 5">
    <name type="scientific">Pseudanabaena frigida</name>
    <dbReference type="NCBI Taxonomy" id="945775"/>
    <lineage>
        <taxon>Bacteria</taxon>
        <taxon>Bacillati</taxon>
        <taxon>Cyanobacteriota</taxon>
        <taxon>Cyanophyceae</taxon>
        <taxon>Pseudanabaenales</taxon>
        <taxon>Pseudanabaenaceae</taxon>
        <taxon>Pseudanabaena</taxon>
    </lineage>
</organism>
<dbReference type="CDD" id="cd08919">
    <property type="entry name" value="PBP-like"/>
    <property type="match status" value="1"/>
</dbReference>
<dbReference type="Proteomes" id="UP000249467">
    <property type="component" value="Unassembled WGS sequence"/>
</dbReference>
<evidence type="ECO:0000256" key="2">
    <source>
        <dbReference type="ARBA" id="ARBA00022991"/>
    </source>
</evidence>
<dbReference type="InterPro" id="IPR012128">
    <property type="entry name" value="Phycobilisome_asu/bsu"/>
</dbReference>
<name>A0A2W4VSG3_9CYAN</name>
<comment type="caution">
    <text evidence="4">The sequence shown here is derived from an EMBL/GenBank/DDBJ whole genome shotgun (WGS) entry which is preliminary data.</text>
</comment>
<reference evidence="4 5" key="1">
    <citation type="submission" date="2018-04" db="EMBL/GenBank/DDBJ databases">
        <authorList>
            <person name="Go L.Y."/>
            <person name="Mitchell J.A."/>
        </authorList>
    </citation>
    <scope>NUCLEOTIDE SEQUENCE [LARGE SCALE GENOMIC DNA]</scope>
    <source>
        <strain evidence="4">ULC066bin1</strain>
    </source>
</reference>
<sequence length="156" mass="18155">MLTMNRTLDEKVSKVDRVYLTDSDLFNLERFANGFSLRAKTYNLLRDKADEITVKTLKLLAKQYPELVQKQLQRCKYDMANVMRYTSLSILRDDELFFRETLMDWLANIINSYQVAKECSTAYRLMQTVIDEVLPTECAAMVKPYSELAISTLLNA</sequence>
<dbReference type="GO" id="GO:0030089">
    <property type="term" value="C:phycobilisome"/>
    <property type="evidence" value="ECO:0007669"/>
    <property type="project" value="InterPro"/>
</dbReference>
<comment type="similarity">
    <text evidence="1">Belongs to the phycobiliprotein family.</text>
</comment>
<dbReference type="AlphaFoldDB" id="A0A2W4VSG3"/>
<gene>
    <name evidence="4" type="ORF">DCF19_24025</name>
</gene>
<dbReference type="InterPro" id="IPR038719">
    <property type="entry name" value="Phycobilisome_asu/bsu_sf"/>
</dbReference>
<reference evidence="4 5" key="2">
    <citation type="submission" date="2018-06" db="EMBL/GenBank/DDBJ databases">
        <title>Metagenomic assembly of (sub)arctic Cyanobacteria and their associated microbiome from non-axenic cultures.</title>
        <authorList>
            <person name="Baurain D."/>
        </authorList>
    </citation>
    <scope>NUCLEOTIDE SEQUENCE [LARGE SCALE GENOMIC DNA]</scope>
    <source>
        <strain evidence="4">ULC066bin1</strain>
    </source>
</reference>
<dbReference type="GO" id="GO:0015979">
    <property type="term" value="P:photosynthesis"/>
    <property type="evidence" value="ECO:0007669"/>
    <property type="project" value="InterPro"/>
</dbReference>
<accession>A0A2W4VSG3</accession>
<proteinExistence type="inferred from homology"/>
<keyword evidence="3" id="KW-0089">Bile pigment</keyword>
<evidence type="ECO:0000313" key="4">
    <source>
        <dbReference type="EMBL" id="PZO35422.1"/>
    </source>
</evidence>
<keyword evidence="2" id="KW-0157">Chromophore</keyword>
<dbReference type="Pfam" id="PF00502">
    <property type="entry name" value="Phycobilisome"/>
    <property type="match status" value="1"/>
</dbReference>
<dbReference type="SUPFAM" id="SSF46458">
    <property type="entry name" value="Globin-like"/>
    <property type="match status" value="1"/>
</dbReference>
<evidence type="ECO:0000313" key="5">
    <source>
        <dbReference type="Proteomes" id="UP000249467"/>
    </source>
</evidence>
<dbReference type="Gene3D" id="1.10.490.20">
    <property type="entry name" value="Phycocyanins"/>
    <property type="match status" value="1"/>
</dbReference>
<evidence type="ECO:0000256" key="3">
    <source>
        <dbReference type="ARBA" id="ARBA00023307"/>
    </source>
</evidence>
<protein>
    <submittedName>
        <fullName evidence="4">Phycocyanin</fullName>
    </submittedName>
</protein>
<evidence type="ECO:0000256" key="1">
    <source>
        <dbReference type="ARBA" id="ARBA00008182"/>
    </source>
</evidence>
<dbReference type="InterPro" id="IPR009050">
    <property type="entry name" value="Globin-like_sf"/>
</dbReference>